<proteinExistence type="predicted"/>
<accession>A0A2P8DU53</accession>
<sequence>MLSDSRVTRPLAIGVVGVLAAGMGAVWALGGFDKAPEEGPERIAPGAEIDQGAFTAKVVRAVEAGRLDPDSPEAEARKITEPQRIIRLEMRVTNLDTKVYDPMNYLGTSTHEEGEKVLIPRMKVRAGEDDYFNSYGLSVRSSDRREFYFPAQVEVGFHTEWLLPADREPPEEVTVELATYEPRGVDFYDIPDYWLPELEDDHDGPLEGSDDPRPRMAFQVVTPVEEER</sequence>
<gene>
    <name evidence="2" type="ORF">CLV63_101226</name>
</gene>
<feature type="region of interest" description="Disordered" evidence="1">
    <location>
        <begin position="198"/>
        <end position="228"/>
    </location>
</feature>
<name>A0A2P8DU53_9ACTN</name>
<dbReference type="EMBL" id="PYGA01000001">
    <property type="protein sequence ID" value="PSL00750.1"/>
    <property type="molecule type" value="Genomic_DNA"/>
</dbReference>
<comment type="caution">
    <text evidence="2">The sequence shown here is derived from an EMBL/GenBank/DDBJ whole genome shotgun (WGS) entry which is preliminary data.</text>
</comment>
<evidence type="ECO:0000256" key="1">
    <source>
        <dbReference type="SAM" id="MobiDB-lite"/>
    </source>
</evidence>
<organism evidence="2 3">
    <name type="scientific">Murinocardiopsis flavida</name>
    <dbReference type="NCBI Taxonomy" id="645275"/>
    <lineage>
        <taxon>Bacteria</taxon>
        <taxon>Bacillati</taxon>
        <taxon>Actinomycetota</taxon>
        <taxon>Actinomycetes</taxon>
        <taxon>Streptosporangiales</taxon>
        <taxon>Nocardiopsidaceae</taxon>
        <taxon>Murinocardiopsis</taxon>
    </lineage>
</organism>
<dbReference type="AlphaFoldDB" id="A0A2P8DU53"/>
<dbReference type="Proteomes" id="UP000240542">
    <property type="component" value="Unassembled WGS sequence"/>
</dbReference>
<reference evidence="2 3" key="1">
    <citation type="submission" date="2018-03" db="EMBL/GenBank/DDBJ databases">
        <title>Genomic Encyclopedia of Archaeal and Bacterial Type Strains, Phase II (KMG-II): from individual species to whole genera.</title>
        <authorList>
            <person name="Goeker M."/>
        </authorList>
    </citation>
    <scope>NUCLEOTIDE SEQUENCE [LARGE SCALE GENOMIC DNA]</scope>
    <source>
        <strain evidence="2 3">DSM 45312</strain>
    </source>
</reference>
<evidence type="ECO:0000313" key="2">
    <source>
        <dbReference type="EMBL" id="PSL00750.1"/>
    </source>
</evidence>
<keyword evidence="3" id="KW-1185">Reference proteome</keyword>
<protein>
    <submittedName>
        <fullName evidence="2">Uncharacterized protein</fullName>
    </submittedName>
</protein>
<dbReference type="RefSeq" id="WP_106580941.1">
    <property type="nucleotide sequence ID" value="NZ_PYGA01000001.1"/>
</dbReference>
<evidence type="ECO:0000313" key="3">
    <source>
        <dbReference type="Proteomes" id="UP000240542"/>
    </source>
</evidence>